<dbReference type="EMBL" id="AGEJ01000008">
    <property type="protein sequence ID" value="EMD17258.1"/>
    <property type="molecule type" value="Genomic_DNA"/>
</dbReference>
<evidence type="ECO:0000256" key="3">
    <source>
        <dbReference type="ARBA" id="ARBA00022989"/>
    </source>
</evidence>
<keyword evidence="5 7" id="KW-0456">Lyase</keyword>
<dbReference type="RefSeq" id="WP_004801602.1">
    <property type="nucleotide sequence ID" value="NZ_AUGJ01000016.1"/>
</dbReference>
<dbReference type="Gene3D" id="3.30.1490.480">
    <property type="entry name" value="Endolytic murein transglycosylase"/>
    <property type="match status" value="1"/>
</dbReference>
<dbReference type="GO" id="GO:0009252">
    <property type="term" value="P:peptidoglycan biosynthetic process"/>
    <property type="evidence" value="ECO:0007669"/>
    <property type="project" value="UniProtKB-UniRule"/>
</dbReference>
<dbReference type="HAMAP" id="MF_02065">
    <property type="entry name" value="MltG"/>
    <property type="match status" value="1"/>
</dbReference>
<gene>
    <name evidence="7" type="primary">mltG</name>
    <name evidence="8" type="ORF">HMPREF9943_00411</name>
</gene>
<evidence type="ECO:0000313" key="9">
    <source>
        <dbReference type="Proteomes" id="UP000011758"/>
    </source>
</evidence>
<dbReference type="BioCyc" id="ECAT999415-HMP:GTTI-421-MONOMER"/>
<organism evidence="8 9">
    <name type="scientific">Eggerthia catenaformis OT 569 = DSM 20559</name>
    <dbReference type="NCBI Taxonomy" id="999415"/>
    <lineage>
        <taxon>Bacteria</taxon>
        <taxon>Bacillati</taxon>
        <taxon>Bacillota</taxon>
        <taxon>Erysipelotrichia</taxon>
        <taxon>Erysipelotrichales</taxon>
        <taxon>Coprobacillaceae</taxon>
        <taxon>Eggerthia</taxon>
    </lineage>
</organism>
<comment type="catalytic activity">
    <reaction evidence="7">
        <text>a peptidoglycan chain = a peptidoglycan chain with N-acetyl-1,6-anhydromuramyl-[peptide] at the reducing end + a peptidoglycan chain with N-acetylglucosamine at the non-reducing end.</text>
        <dbReference type="EC" id="4.2.2.29"/>
    </reaction>
</comment>
<comment type="similarity">
    <text evidence="7">Belongs to the transglycosylase MltG family.</text>
</comment>
<keyword evidence="3 7" id="KW-1133">Transmembrane helix</keyword>
<comment type="caution">
    <text evidence="8">The sequence shown here is derived from an EMBL/GenBank/DDBJ whole genome shotgun (WGS) entry which is preliminary data.</text>
</comment>
<comment type="function">
    <text evidence="7">Functions as a peptidoglycan terminase that cleaves nascent peptidoglycan strands endolytically to terminate their elongation.</text>
</comment>
<keyword evidence="6 7" id="KW-0961">Cell wall biogenesis/degradation</keyword>
<evidence type="ECO:0000256" key="6">
    <source>
        <dbReference type="ARBA" id="ARBA00023316"/>
    </source>
</evidence>
<dbReference type="PATRIC" id="fig|999415.3.peg.406"/>
<dbReference type="GO" id="GO:0008932">
    <property type="term" value="F:lytic endotransglycosylase activity"/>
    <property type="evidence" value="ECO:0007669"/>
    <property type="project" value="UniProtKB-UniRule"/>
</dbReference>
<keyword evidence="1 7" id="KW-1003">Cell membrane</keyword>
<reference evidence="8 9" key="1">
    <citation type="submission" date="2013-02" db="EMBL/GenBank/DDBJ databases">
        <title>The Genome Sequence of Lactobacillus catenaformis F0143.</title>
        <authorList>
            <consortium name="The Broad Institute Genome Sequencing Platform"/>
            <person name="Earl A."/>
            <person name="Ward D."/>
            <person name="Feldgarden M."/>
            <person name="Gevers D."/>
            <person name="Izard J."/>
            <person name="Blanton J.M."/>
            <person name="Mathney J."/>
            <person name="Dewhirst F.E."/>
            <person name="Young S.K."/>
            <person name="Zeng Q."/>
            <person name="Gargeya S."/>
            <person name="Fitzgerald M."/>
            <person name="Haas B."/>
            <person name="Abouelleil A."/>
            <person name="Alvarado L."/>
            <person name="Arachchi H.M."/>
            <person name="Berlin A."/>
            <person name="Chapman S.B."/>
            <person name="Gearin G."/>
            <person name="Goldberg J."/>
            <person name="Griggs A."/>
            <person name="Gujja S."/>
            <person name="Hansen M."/>
            <person name="Heiman D."/>
            <person name="Howarth C."/>
            <person name="Larimer J."/>
            <person name="Lui A."/>
            <person name="MacDonald P.J.P."/>
            <person name="McCowen C."/>
            <person name="Montmayeur A."/>
            <person name="Murphy C."/>
            <person name="Neiman D."/>
            <person name="Pearson M."/>
            <person name="Priest M."/>
            <person name="Roberts A."/>
            <person name="Saif S."/>
            <person name="Shea T."/>
            <person name="Sisk P."/>
            <person name="Stolte C."/>
            <person name="Sykes S."/>
            <person name="Wortman J."/>
            <person name="Nusbaum C."/>
            <person name="Birren B."/>
        </authorList>
    </citation>
    <scope>NUCLEOTIDE SEQUENCE [LARGE SCALE GENOMIC DNA]</scope>
    <source>
        <strain evidence="8 9">OT 569</strain>
    </source>
</reference>
<protein>
    <recommendedName>
        <fullName evidence="7">Endolytic murein transglycosylase</fullName>
        <ecNumber evidence="7">4.2.2.29</ecNumber>
    </recommendedName>
    <alternativeName>
        <fullName evidence="7">Peptidoglycan lytic transglycosylase</fullName>
    </alternativeName>
    <alternativeName>
        <fullName evidence="7">Peptidoglycan polymerization terminase</fullName>
    </alternativeName>
</protein>
<evidence type="ECO:0000256" key="1">
    <source>
        <dbReference type="ARBA" id="ARBA00022475"/>
    </source>
</evidence>
<sequence>MKKKIIVIILLLLIISGMTGGYYFYNETVNQGHHSSKQVIVEVEQGETPKNLLNIMYKKGLVKNIMMGSLYLRLTNPKIKANTYAFNTSMSLKDMFKEMGNDKSSYIMNSKLIIQEGLTIPAIAKKVAKLLNMNEKTILKTWNDQNYLKTLAKDYWFLDMKTLSNKSLLYPLEGYLYPDTYFINDKKPTLDLVTRKLLDMTNKKITPYKNKMTGMSVHQYLTLASIVEKESLYDEDISKIAGVFMNRLNKGMRLESDITVNYALQRTGVKVTHKMLQTKSPYNTYLYKGLPVGPVSSVQIKTLDRTIHYAKHDNYYFFAKKDGQVIYSKTYKQHLEAVEKYKWY</sequence>
<dbReference type="Proteomes" id="UP000011758">
    <property type="component" value="Unassembled WGS sequence"/>
</dbReference>
<evidence type="ECO:0000313" key="8">
    <source>
        <dbReference type="EMBL" id="EMD17258.1"/>
    </source>
</evidence>
<feature type="site" description="Important for catalytic activity" evidence="7">
    <location>
        <position position="230"/>
    </location>
</feature>
<accession>M2NG88</accession>
<dbReference type="GO" id="GO:0071555">
    <property type="term" value="P:cell wall organization"/>
    <property type="evidence" value="ECO:0007669"/>
    <property type="project" value="UniProtKB-KW"/>
</dbReference>
<dbReference type="PANTHER" id="PTHR30518:SF2">
    <property type="entry name" value="ENDOLYTIC MUREIN TRANSGLYCOSYLASE"/>
    <property type="match status" value="1"/>
</dbReference>
<dbReference type="AlphaFoldDB" id="M2NG88"/>
<dbReference type="NCBIfam" id="TIGR00247">
    <property type="entry name" value="endolytic transglycosylase MltG"/>
    <property type="match status" value="1"/>
</dbReference>
<evidence type="ECO:0000256" key="7">
    <source>
        <dbReference type="HAMAP-Rule" id="MF_02065"/>
    </source>
</evidence>
<keyword evidence="2 7" id="KW-0812">Transmembrane</keyword>
<dbReference type="eggNOG" id="COG1559">
    <property type="taxonomic scope" value="Bacteria"/>
</dbReference>
<keyword evidence="4 7" id="KW-0472">Membrane</keyword>
<evidence type="ECO:0000256" key="4">
    <source>
        <dbReference type="ARBA" id="ARBA00023136"/>
    </source>
</evidence>
<name>M2NG88_9FIRM</name>
<dbReference type="Pfam" id="PF02618">
    <property type="entry name" value="YceG"/>
    <property type="match status" value="1"/>
</dbReference>
<evidence type="ECO:0000256" key="2">
    <source>
        <dbReference type="ARBA" id="ARBA00022692"/>
    </source>
</evidence>
<proteinExistence type="inferred from homology"/>
<dbReference type="Gene3D" id="3.30.160.60">
    <property type="entry name" value="Classic Zinc Finger"/>
    <property type="match status" value="1"/>
</dbReference>
<dbReference type="EC" id="4.2.2.29" evidence="7"/>
<dbReference type="GO" id="GO:0005886">
    <property type="term" value="C:plasma membrane"/>
    <property type="evidence" value="ECO:0007669"/>
    <property type="project" value="UniProtKB-UniRule"/>
</dbReference>
<dbReference type="OrthoDB" id="9814591at2"/>
<dbReference type="STRING" id="999415.HMPREF9943_00411"/>
<dbReference type="PANTHER" id="PTHR30518">
    <property type="entry name" value="ENDOLYTIC MUREIN TRANSGLYCOSYLASE"/>
    <property type="match status" value="1"/>
</dbReference>
<dbReference type="InterPro" id="IPR003770">
    <property type="entry name" value="MLTG-like"/>
</dbReference>
<evidence type="ECO:0000256" key="5">
    <source>
        <dbReference type="ARBA" id="ARBA00023239"/>
    </source>
</evidence>
<keyword evidence="9" id="KW-1185">Reference proteome</keyword>